<organism evidence="2 3">
    <name type="scientific">Rippkaea orientalis (strain PCC 8801 / RF-1)</name>
    <name type="common">Cyanothece sp. (strain PCC 8801)</name>
    <dbReference type="NCBI Taxonomy" id="41431"/>
    <lineage>
        <taxon>Bacteria</taxon>
        <taxon>Bacillati</taxon>
        <taxon>Cyanobacteriota</taxon>
        <taxon>Cyanophyceae</taxon>
        <taxon>Oscillatoriophycideae</taxon>
        <taxon>Chroococcales</taxon>
        <taxon>Aphanothecaceae</taxon>
        <taxon>Rippkaea</taxon>
        <taxon>Rippkaea orientalis</taxon>
    </lineage>
</organism>
<feature type="region of interest" description="Disordered" evidence="1">
    <location>
        <begin position="1"/>
        <end position="33"/>
    </location>
</feature>
<dbReference type="AlphaFoldDB" id="B7K6G9"/>
<geneLocation type="plasmid" evidence="2 3">
    <name>pP880101</name>
</geneLocation>
<proteinExistence type="predicted"/>
<feature type="region of interest" description="Disordered" evidence="1">
    <location>
        <begin position="60"/>
        <end position="81"/>
    </location>
</feature>
<dbReference type="OrthoDB" id="469919at2"/>
<evidence type="ECO:0000256" key="1">
    <source>
        <dbReference type="SAM" id="MobiDB-lite"/>
    </source>
</evidence>
<keyword evidence="3" id="KW-1185">Reference proteome</keyword>
<dbReference type="HOGENOM" id="CLU_1968341_0_0_3"/>
<accession>B7K6G9</accession>
<name>B7K6G9_RIPO1</name>
<dbReference type="EMBL" id="CP001288">
    <property type="protein sequence ID" value="ACK68391.1"/>
    <property type="molecule type" value="Genomic_DNA"/>
</dbReference>
<sequence length="156" mass="17584">MKKLGGLGKLSQFSGIKSTEPTELKEEEKNLIDSESVNEKIPVIDETVDTQISNEHLVINNSLKEKQPTKQTVTKKPKQSIKDKPVTINIKITKSQKDWLSDTASMVRDNNSEPVPPSERVYPQHLIGVAIALLQSADIDWTQIKNEKELRELLNL</sequence>
<protein>
    <submittedName>
        <fullName evidence="2">Uncharacterized protein</fullName>
    </submittedName>
</protein>
<gene>
    <name evidence="2" type="ordered locus">PCC8801_4472</name>
</gene>
<evidence type="ECO:0000313" key="2">
    <source>
        <dbReference type="EMBL" id="ACK68391.1"/>
    </source>
</evidence>
<dbReference type="KEGG" id="cyp:PCC8801_4472"/>
<reference evidence="3" key="1">
    <citation type="journal article" date="2011" name="MBio">
        <title>Novel metabolic attributes of the genus Cyanothece, comprising a group of unicellular nitrogen-fixing Cyanobacteria.</title>
        <authorList>
            <person name="Bandyopadhyay A."/>
            <person name="Elvitigala T."/>
            <person name="Welsh E."/>
            <person name="Stockel J."/>
            <person name="Liberton M."/>
            <person name="Min H."/>
            <person name="Sherman L.A."/>
            <person name="Pakrasi H.B."/>
        </authorList>
    </citation>
    <scope>NUCLEOTIDE SEQUENCE [LARGE SCALE GENOMIC DNA]</scope>
    <source>
        <strain evidence="3">PCC 8801</strain>
        <plasmid evidence="3">pP880101</plasmid>
    </source>
</reference>
<dbReference type="Proteomes" id="UP000008204">
    <property type="component" value="Plasmid pP880101"/>
</dbReference>
<evidence type="ECO:0000313" key="3">
    <source>
        <dbReference type="Proteomes" id="UP000008204"/>
    </source>
</evidence>
<dbReference type="RefSeq" id="WP_012593027.1">
    <property type="nucleotide sequence ID" value="NC_011721.1"/>
</dbReference>
<feature type="compositionally biased region" description="Basic and acidic residues" evidence="1">
    <location>
        <begin position="20"/>
        <end position="32"/>
    </location>
</feature>
<keyword evidence="2" id="KW-0614">Plasmid</keyword>